<dbReference type="EMBL" id="SJPK01000022">
    <property type="protein sequence ID" value="TWT55696.1"/>
    <property type="molecule type" value="Genomic_DNA"/>
</dbReference>
<reference evidence="1 2" key="1">
    <citation type="submission" date="2019-02" db="EMBL/GenBank/DDBJ databases">
        <title>Deep-cultivation of Planctomycetes and their phenomic and genomic characterization uncovers novel biology.</title>
        <authorList>
            <person name="Wiegand S."/>
            <person name="Jogler M."/>
            <person name="Boedeker C."/>
            <person name="Pinto D."/>
            <person name="Vollmers J."/>
            <person name="Rivas-Marin E."/>
            <person name="Kohn T."/>
            <person name="Peeters S.H."/>
            <person name="Heuer A."/>
            <person name="Rast P."/>
            <person name="Oberbeckmann S."/>
            <person name="Bunk B."/>
            <person name="Jeske O."/>
            <person name="Meyerdierks A."/>
            <person name="Storesund J.E."/>
            <person name="Kallscheuer N."/>
            <person name="Luecker S."/>
            <person name="Lage O.M."/>
            <person name="Pohl T."/>
            <person name="Merkel B.J."/>
            <person name="Hornburger P."/>
            <person name="Mueller R.-W."/>
            <person name="Bruemmer F."/>
            <person name="Labrenz M."/>
            <person name="Spormann A.M."/>
            <person name="Op Den Camp H."/>
            <person name="Overmann J."/>
            <person name="Amann R."/>
            <person name="Jetten M.S.M."/>
            <person name="Mascher T."/>
            <person name="Medema M.H."/>
            <person name="Devos D.P."/>
            <person name="Kaster A.-K."/>
            <person name="Ovreas L."/>
            <person name="Rohde M."/>
            <person name="Galperin M.Y."/>
            <person name="Jogler C."/>
        </authorList>
    </citation>
    <scope>NUCLEOTIDE SEQUENCE [LARGE SCALE GENOMIC DNA]</scope>
    <source>
        <strain evidence="1 2">CA85</strain>
    </source>
</reference>
<gene>
    <name evidence="1" type="ORF">CA85_47960</name>
</gene>
<protein>
    <submittedName>
        <fullName evidence="1">Uncharacterized protein</fullName>
    </submittedName>
</protein>
<comment type="caution">
    <text evidence="1">The sequence shown here is derived from an EMBL/GenBank/DDBJ whole genome shotgun (WGS) entry which is preliminary data.</text>
</comment>
<evidence type="ECO:0000313" key="2">
    <source>
        <dbReference type="Proteomes" id="UP000318053"/>
    </source>
</evidence>
<dbReference type="RefSeq" id="WP_146393597.1">
    <property type="nucleotide sequence ID" value="NZ_SJPK01000022.1"/>
</dbReference>
<sequence>MNRHELIVTLRAEHLETIDKVASSQQKALDILRPTEQIVGITSRMEVYSTILSLSKVDSVERGEAMQVFDDE</sequence>
<dbReference type="AlphaFoldDB" id="A0A5C5WYD6"/>
<accession>A0A5C5WYD6</accession>
<proteinExistence type="predicted"/>
<name>A0A5C5WYD6_9BACT</name>
<keyword evidence="2" id="KW-1185">Reference proteome</keyword>
<organism evidence="1 2">
    <name type="scientific">Allorhodopirellula solitaria</name>
    <dbReference type="NCBI Taxonomy" id="2527987"/>
    <lineage>
        <taxon>Bacteria</taxon>
        <taxon>Pseudomonadati</taxon>
        <taxon>Planctomycetota</taxon>
        <taxon>Planctomycetia</taxon>
        <taxon>Pirellulales</taxon>
        <taxon>Pirellulaceae</taxon>
        <taxon>Allorhodopirellula</taxon>
    </lineage>
</organism>
<dbReference type="Proteomes" id="UP000318053">
    <property type="component" value="Unassembled WGS sequence"/>
</dbReference>
<evidence type="ECO:0000313" key="1">
    <source>
        <dbReference type="EMBL" id="TWT55696.1"/>
    </source>
</evidence>